<feature type="transmembrane region" description="Helical" evidence="1">
    <location>
        <begin position="295"/>
        <end position="326"/>
    </location>
</feature>
<accession>A0ABT2M4B1</accession>
<evidence type="ECO:0000256" key="1">
    <source>
        <dbReference type="SAM" id="Phobius"/>
    </source>
</evidence>
<name>A0ABT2M4B1_9FIRM</name>
<evidence type="ECO:0000313" key="3">
    <source>
        <dbReference type="Proteomes" id="UP001431199"/>
    </source>
</evidence>
<evidence type="ECO:0000313" key="2">
    <source>
        <dbReference type="EMBL" id="MCT7399232.1"/>
    </source>
</evidence>
<feature type="transmembrane region" description="Helical" evidence="1">
    <location>
        <begin position="87"/>
        <end position="107"/>
    </location>
</feature>
<dbReference type="InterPro" id="IPR014194">
    <property type="entry name" value="Spore_III_AE"/>
</dbReference>
<keyword evidence="1" id="KW-0472">Membrane</keyword>
<organism evidence="2 3">
    <name type="scientific">Eubacterium album</name>
    <dbReference type="NCBI Taxonomy" id="2978477"/>
    <lineage>
        <taxon>Bacteria</taxon>
        <taxon>Bacillati</taxon>
        <taxon>Bacillota</taxon>
        <taxon>Clostridia</taxon>
        <taxon>Eubacteriales</taxon>
        <taxon>Eubacteriaceae</taxon>
        <taxon>Eubacterium</taxon>
    </lineage>
</organism>
<reference evidence="2" key="1">
    <citation type="submission" date="2022-09" db="EMBL/GenBank/DDBJ databases">
        <title>Eubacterium sp. LFL-14 isolated from human feces.</title>
        <authorList>
            <person name="Liu F."/>
        </authorList>
    </citation>
    <scope>NUCLEOTIDE SEQUENCE</scope>
    <source>
        <strain evidence="2">LFL-14</strain>
    </source>
</reference>
<feature type="transmembrane region" description="Helical" evidence="1">
    <location>
        <begin position="179"/>
        <end position="199"/>
    </location>
</feature>
<keyword evidence="1" id="KW-0812">Transmembrane</keyword>
<feature type="transmembrane region" description="Helical" evidence="1">
    <location>
        <begin position="230"/>
        <end position="250"/>
    </location>
</feature>
<feature type="transmembrane region" description="Helical" evidence="1">
    <location>
        <begin position="146"/>
        <end position="167"/>
    </location>
</feature>
<dbReference type="Proteomes" id="UP001431199">
    <property type="component" value="Unassembled WGS sequence"/>
</dbReference>
<keyword evidence="3" id="KW-1185">Reference proteome</keyword>
<protein>
    <submittedName>
        <fullName evidence="2">Stage III sporulation protein AE</fullName>
    </submittedName>
</protein>
<gene>
    <name evidence="2" type="ORF">N5B56_09095</name>
</gene>
<feature type="transmembrane region" description="Helical" evidence="1">
    <location>
        <begin position="347"/>
        <end position="371"/>
    </location>
</feature>
<comment type="caution">
    <text evidence="2">The sequence shown here is derived from an EMBL/GenBank/DDBJ whole genome shotgun (WGS) entry which is preliminary data.</text>
</comment>
<dbReference type="RefSeq" id="WP_117910189.1">
    <property type="nucleotide sequence ID" value="NZ_JAODBU010000008.1"/>
</dbReference>
<feature type="transmembrane region" description="Helical" evidence="1">
    <location>
        <begin position="119"/>
        <end position="140"/>
    </location>
</feature>
<proteinExistence type="predicted"/>
<dbReference type="Pfam" id="PF09546">
    <property type="entry name" value="Spore_III_AE"/>
    <property type="match status" value="1"/>
</dbReference>
<dbReference type="EMBL" id="JAODBU010000008">
    <property type="protein sequence ID" value="MCT7399232.1"/>
    <property type="molecule type" value="Genomic_DNA"/>
</dbReference>
<sequence>MKRIILVSIIVGIICCKSVYANEFESNTYITLDDFDLKETQNVMQSEKYSIDIDELLQEISKGNVMAAVNIIIDNVRDKLENQFNDIKQVIITIIFTTVFAALIVNFSYSSSKNGVNEMAFYACYVLQISTLMYIFQIAMEIGEKLVLFILQLMGAIIPTYLLAVGITSQATALGFNSLIMTLIAVIEDVILNIVFPMLKVYMAISMVNSISKEDLLSGMADLIKKAINFIYKFILGTVTGLNLIQSLILPTTDLAKNNIAKKIISNVPIVGNGTDAVAQIILSSVGIIKNSIGVLAIILIVFVCIVPMVKMTAYSAVVQISGAVLQPIADKRILNCIKQTSEGIKLLNRGISVVGFLFIITIAIICISTGNGG</sequence>
<keyword evidence="1" id="KW-1133">Transmembrane helix</keyword>